<name>A0A0G0G3K2_9BACT</name>
<dbReference type="Gene3D" id="3.40.50.300">
    <property type="entry name" value="P-loop containing nucleotide triphosphate hydrolases"/>
    <property type="match status" value="1"/>
</dbReference>
<keyword evidence="1" id="KW-0239">DNA-directed DNA polymerase</keyword>
<gene>
    <name evidence="1" type="ORF">US40_C0006G0020</name>
</gene>
<dbReference type="Pfam" id="PF13177">
    <property type="entry name" value="DNA_pol3_delta2"/>
    <property type="match status" value="1"/>
</dbReference>
<keyword evidence="1" id="KW-0548">Nucleotidyltransferase</keyword>
<dbReference type="EMBL" id="LBSV01000006">
    <property type="protein sequence ID" value="KKQ25703.1"/>
    <property type="molecule type" value="Genomic_DNA"/>
</dbReference>
<reference evidence="1 2" key="1">
    <citation type="journal article" date="2015" name="Nature">
        <title>rRNA introns, odd ribosomes, and small enigmatic genomes across a large radiation of phyla.</title>
        <authorList>
            <person name="Brown C.T."/>
            <person name="Hug L.A."/>
            <person name="Thomas B.C."/>
            <person name="Sharon I."/>
            <person name="Castelle C.J."/>
            <person name="Singh A."/>
            <person name="Wilkins M.J."/>
            <person name="Williams K.H."/>
            <person name="Banfield J.F."/>
        </authorList>
    </citation>
    <scope>NUCLEOTIDE SEQUENCE [LARGE SCALE GENOMIC DNA]</scope>
</reference>
<sequence length="201" mass="23369">MIPLLLISDDSKKIKNYLKTILDKNGYFFQVRPEGKEYCIGEIKNLKKETNIFNKNVRLYCLENFHASSLEAQNSILKILEEPPRNVLFVLTTDNEQKLIPTIRSRTKIVYLDKKKSLPLGSQAKEALTKLIKDNNLKLLSSDQITLEDVIAFFRERLMTDKKSPLILKEAVKLKSLLENNNLNPQLTIDHMLIFIKKLYF</sequence>
<organism evidence="1 2">
    <name type="scientific">Candidatus Roizmanbacteria bacterium GW2011_GWC2_37_13</name>
    <dbReference type="NCBI Taxonomy" id="1618486"/>
    <lineage>
        <taxon>Bacteria</taxon>
        <taxon>Candidatus Roizmaniibacteriota</taxon>
    </lineage>
</organism>
<accession>A0A0G0G3K2</accession>
<comment type="caution">
    <text evidence="1">The sequence shown here is derived from an EMBL/GenBank/DDBJ whole genome shotgun (WGS) entry which is preliminary data.</text>
</comment>
<keyword evidence="1" id="KW-0808">Transferase</keyword>
<dbReference type="PANTHER" id="PTHR11669:SF0">
    <property type="entry name" value="PROTEIN STICHEL-LIKE 2"/>
    <property type="match status" value="1"/>
</dbReference>
<dbReference type="GO" id="GO:0003887">
    <property type="term" value="F:DNA-directed DNA polymerase activity"/>
    <property type="evidence" value="ECO:0007669"/>
    <property type="project" value="UniProtKB-KW"/>
</dbReference>
<proteinExistence type="predicted"/>
<dbReference type="AlphaFoldDB" id="A0A0G0G3K2"/>
<dbReference type="Proteomes" id="UP000034917">
    <property type="component" value="Unassembled WGS sequence"/>
</dbReference>
<evidence type="ECO:0000313" key="2">
    <source>
        <dbReference type="Proteomes" id="UP000034917"/>
    </source>
</evidence>
<dbReference type="GO" id="GO:0006261">
    <property type="term" value="P:DNA-templated DNA replication"/>
    <property type="evidence" value="ECO:0007669"/>
    <property type="project" value="TreeGrafter"/>
</dbReference>
<protein>
    <submittedName>
        <fullName evidence="1">DNA-directed DNA polymerase III subunit delta</fullName>
    </submittedName>
</protein>
<dbReference type="InterPro" id="IPR027417">
    <property type="entry name" value="P-loop_NTPase"/>
</dbReference>
<dbReference type="PANTHER" id="PTHR11669">
    <property type="entry name" value="REPLICATION FACTOR C / DNA POLYMERASE III GAMMA-TAU SUBUNIT"/>
    <property type="match status" value="1"/>
</dbReference>
<evidence type="ECO:0000313" key="1">
    <source>
        <dbReference type="EMBL" id="KKQ25703.1"/>
    </source>
</evidence>
<dbReference type="SUPFAM" id="SSF52540">
    <property type="entry name" value="P-loop containing nucleoside triphosphate hydrolases"/>
    <property type="match status" value="1"/>
</dbReference>
<dbReference type="InterPro" id="IPR050238">
    <property type="entry name" value="DNA_Rep/Repair_Clamp_Loader"/>
</dbReference>